<dbReference type="Gene3D" id="3.60.15.10">
    <property type="entry name" value="Ribonuclease Z/Hydroxyacylglutathione hydrolase-like"/>
    <property type="match status" value="1"/>
</dbReference>
<dbReference type="InterPro" id="IPR001279">
    <property type="entry name" value="Metallo-B-lactamas"/>
</dbReference>
<keyword evidence="2" id="KW-0479">Metal-binding</keyword>
<dbReference type="PANTHER" id="PTHR46233">
    <property type="entry name" value="HYDROXYACYLGLUTATHIONE HYDROLASE GLOC"/>
    <property type="match status" value="1"/>
</dbReference>
<dbReference type="InterPro" id="IPR051453">
    <property type="entry name" value="MBL_Glyoxalase_II"/>
</dbReference>
<sequence length="217" mass="23790">MLIAGLTVGLLQENCYILGCEETLCGVIIDPGDSARAILNEVDEMGLKIEKIINTHSHFDHVLAVNAVRAATGATFHLHREDLPILRAAPERVREWLGASVEPIDEPDQFLLQGEEIEFGSEVLEIRFTPGHSPGHVVFVDHENGQVFAGDTLFRGSIGRYDLPLADGRTLLHSIQHQLLSLPDNYVVYPGHGEATTIGAERETNPFVGRTAAFSFT</sequence>
<organism evidence="6">
    <name type="scientific">Caldilineaceae bacterium SB0675_bin_29</name>
    <dbReference type="NCBI Taxonomy" id="2605266"/>
    <lineage>
        <taxon>Bacteria</taxon>
        <taxon>Bacillati</taxon>
        <taxon>Chloroflexota</taxon>
        <taxon>Caldilineae</taxon>
        <taxon>Caldilineales</taxon>
        <taxon>Caldilineaceae</taxon>
    </lineage>
</organism>
<dbReference type="AlphaFoldDB" id="A0A6B1FZP7"/>
<evidence type="ECO:0000313" key="6">
    <source>
        <dbReference type="EMBL" id="MYH62089.1"/>
    </source>
</evidence>
<comment type="cofactor">
    <cofactor evidence="1">
        <name>Zn(2+)</name>
        <dbReference type="ChEBI" id="CHEBI:29105"/>
    </cofactor>
</comment>
<protein>
    <submittedName>
        <fullName evidence="6">MBL fold metallo-hydrolase</fullName>
    </submittedName>
</protein>
<dbReference type="InterPro" id="IPR036866">
    <property type="entry name" value="RibonucZ/Hydroxyglut_hydro"/>
</dbReference>
<evidence type="ECO:0000256" key="3">
    <source>
        <dbReference type="ARBA" id="ARBA00022801"/>
    </source>
</evidence>
<comment type="caution">
    <text evidence="6">The sequence shown here is derived from an EMBL/GenBank/DDBJ whole genome shotgun (WGS) entry which is preliminary data.</text>
</comment>
<dbReference type="PANTHER" id="PTHR46233:SF3">
    <property type="entry name" value="HYDROXYACYLGLUTATHIONE HYDROLASE GLOC"/>
    <property type="match status" value="1"/>
</dbReference>
<dbReference type="GO" id="GO:0016787">
    <property type="term" value="F:hydrolase activity"/>
    <property type="evidence" value="ECO:0007669"/>
    <property type="project" value="UniProtKB-KW"/>
</dbReference>
<feature type="domain" description="Metallo-beta-lactamase" evidence="5">
    <location>
        <begin position="12"/>
        <end position="192"/>
    </location>
</feature>
<evidence type="ECO:0000256" key="4">
    <source>
        <dbReference type="ARBA" id="ARBA00022833"/>
    </source>
</evidence>
<accession>A0A6B1FZP7</accession>
<dbReference type="EMBL" id="VYDA01000367">
    <property type="protein sequence ID" value="MYH62089.1"/>
    <property type="molecule type" value="Genomic_DNA"/>
</dbReference>
<proteinExistence type="predicted"/>
<reference evidence="6" key="1">
    <citation type="submission" date="2019-09" db="EMBL/GenBank/DDBJ databases">
        <title>Characterisation of the sponge microbiome using genome-centric metagenomics.</title>
        <authorList>
            <person name="Engelberts J.P."/>
            <person name="Robbins S.J."/>
            <person name="De Goeij J.M."/>
            <person name="Aranda M."/>
            <person name="Bell S.C."/>
            <person name="Webster N.S."/>
        </authorList>
    </citation>
    <scope>NUCLEOTIDE SEQUENCE</scope>
    <source>
        <strain evidence="6">SB0675_bin_29</strain>
    </source>
</reference>
<evidence type="ECO:0000256" key="2">
    <source>
        <dbReference type="ARBA" id="ARBA00022723"/>
    </source>
</evidence>
<evidence type="ECO:0000259" key="5">
    <source>
        <dbReference type="SMART" id="SM00849"/>
    </source>
</evidence>
<dbReference type="Pfam" id="PF00753">
    <property type="entry name" value="Lactamase_B"/>
    <property type="match status" value="1"/>
</dbReference>
<keyword evidence="4" id="KW-0862">Zinc</keyword>
<dbReference type="SUPFAM" id="SSF56281">
    <property type="entry name" value="Metallo-hydrolase/oxidoreductase"/>
    <property type="match status" value="1"/>
</dbReference>
<keyword evidence="3 6" id="KW-0378">Hydrolase</keyword>
<gene>
    <name evidence="6" type="ORF">F4148_10115</name>
</gene>
<evidence type="ECO:0000256" key="1">
    <source>
        <dbReference type="ARBA" id="ARBA00001947"/>
    </source>
</evidence>
<name>A0A6B1FZP7_9CHLR</name>
<dbReference type="GO" id="GO:0046872">
    <property type="term" value="F:metal ion binding"/>
    <property type="evidence" value="ECO:0007669"/>
    <property type="project" value="UniProtKB-KW"/>
</dbReference>
<dbReference type="SMART" id="SM00849">
    <property type="entry name" value="Lactamase_B"/>
    <property type="match status" value="1"/>
</dbReference>